<evidence type="ECO:0000313" key="2">
    <source>
        <dbReference type="Proteomes" id="UP000095287"/>
    </source>
</evidence>
<evidence type="ECO:0000313" key="3">
    <source>
        <dbReference type="WBParaSite" id="L893_g12238.t1"/>
    </source>
</evidence>
<name>A0A1I7Y3J1_9BILA</name>
<evidence type="ECO:0000256" key="1">
    <source>
        <dbReference type="SAM" id="MobiDB-lite"/>
    </source>
</evidence>
<dbReference type="Proteomes" id="UP000095287">
    <property type="component" value="Unplaced"/>
</dbReference>
<feature type="region of interest" description="Disordered" evidence="1">
    <location>
        <begin position="1"/>
        <end position="26"/>
    </location>
</feature>
<proteinExistence type="predicted"/>
<feature type="compositionally biased region" description="Gly residues" evidence="1">
    <location>
        <begin position="61"/>
        <end position="73"/>
    </location>
</feature>
<accession>A0A1I7Y3J1</accession>
<keyword evidence="2" id="KW-1185">Reference proteome</keyword>
<organism evidence="2 3">
    <name type="scientific">Steinernema glaseri</name>
    <dbReference type="NCBI Taxonomy" id="37863"/>
    <lineage>
        <taxon>Eukaryota</taxon>
        <taxon>Metazoa</taxon>
        <taxon>Ecdysozoa</taxon>
        <taxon>Nematoda</taxon>
        <taxon>Chromadorea</taxon>
        <taxon>Rhabditida</taxon>
        <taxon>Tylenchina</taxon>
        <taxon>Panagrolaimomorpha</taxon>
        <taxon>Strongyloidoidea</taxon>
        <taxon>Steinernematidae</taxon>
        <taxon>Steinernema</taxon>
    </lineage>
</organism>
<dbReference type="AlphaFoldDB" id="A0A1I7Y3J1"/>
<sequence length="80" mass="8386">MVISAAANKWPSDGKSEGVDRAARDAMTAREEVDRYDNLRALTSPFAKSAVREEAEEVPAGGAGEEVGAGGAGPRRKEVI</sequence>
<reference evidence="3" key="1">
    <citation type="submission" date="2016-11" db="UniProtKB">
        <authorList>
            <consortium name="WormBaseParasite"/>
        </authorList>
    </citation>
    <scope>IDENTIFICATION</scope>
</reference>
<dbReference type="WBParaSite" id="L893_g12238.t1">
    <property type="protein sequence ID" value="L893_g12238.t1"/>
    <property type="gene ID" value="L893_g12238"/>
</dbReference>
<feature type="region of interest" description="Disordered" evidence="1">
    <location>
        <begin position="49"/>
        <end position="80"/>
    </location>
</feature>
<protein>
    <submittedName>
        <fullName evidence="3">Uncharacterized protein</fullName>
    </submittedName>
</protein>
<feature type="compositionally biased region" description="Basic and acidic residues" evidence="1">
    <location>
        <begin position="12"/>
        <end position="26"/>
    </location>
</feature>